<organism evidence="2 4">
    <name type="scientific">Pseudomonas fluorescens</name>
    <dbReference type="NCBI Taxonomy" id="294"/>
    <lineage>
        <taxon>Bacteria</taxon>
        <taxon>Pseudomonadati</taxon>
        <taxon>Pseudomonadota</taxon>
        <taxon>Gammaproteobacteria</taxon>
        <taxon>Pseudomonadales</taxon>
        <taxon>Pseudomonadaceae</taxon>
        <taxon>Pseudomonas</taxon>
    </lineage>
</organism>
<dbReference type="PATRIC" id="fig|294.132.peg.1164"/>
<protein>
    <recommendedName>
        <fullName evidence="1">IrrE N-terminal-like domain-containing protein</fullName>
    </recommendedName>
</protein>
<reference evidence="2 4" key="1">
    <citation type="submission" date="2015-03" db="EMBL/GenBank/DDBJ databases">
        <title>Comparative genomics of Pseudomonas insights into diversity of traits involved in vanlence and defense.</title>
        <authorList>
            <person name="Qin Y."/>
        </authorList>
    </citation>
    <scope>NUCLEOTIDE SEQUENCE [LARGE SCALE GENOMIC DNA]</scope>
    <source>
        <strain evidence="2 4">C8</strain>
    </source>
</reference>
<evidence type="ECO:0000313" key="2">
    <source>
        <dbReference type="EMBL" id="KJZ46848.1"/>
    </source>
</evidence>
<dbReference type="EMBL" id="LACC01000013">
    <property type="protein sequence ID" value="KJZ46848.1"/>
    <property type="molecule type" value="Genomic_DNA"/>
</dbReference>
<dbReference type="Proteomes" id="UP000033588">
    <property type="component" value="Unassembled WGS sequence"/>
</dbReference>
<dbReference type="RefSeq" id="WP_046040272.1">
    <property type="nucleotide sequence ID" value="NZ_CABVIE010000036.1"/>
</dbReference>
<gene>
    <name evidence="3" type="ORF">PS900_06119</name>
    <name evidence="2" type="ORF">VC35_12070</name>
</gene>
<evidence type="ECO:0000259" key="1">
    <source>
        <dbReference type="Pfam" id="PF06114"/>
    </source>
</evidence>
<dbReference type="Pfam" id="PF06114">
    <property type="entry name" value="Peptidase_M78"/>
    <property type="match status" value="1"/>
</dbReference>
<dbReference type="OrthoDB" id="9794834at2"/>
<dbReference type="InterPro" id="IPR010359">
    <property type="entry name" value="IrrE_HExxH"/>
</dbReference>
<evidence type="ECO:0000313" key="3">
    <source>
        <dbReference type="EMBL" id="VVP59856.1"/>
    </source>
</evidence>
<dbReference type="Gene3D" id="1.10.10.2910">
    <property type="match status" value="1"/>
</dbReference>
<accession>A0A0F4TQW5</accession>
<dbReference type="EMBL" id="CABVIE010000036">
    <property type="protein sequence ID" value="VVP59856.1"/>
    <property type="molecule type" value="Genomic_DNA"/>
</dbReference>
<evidence type="ECO:0000313" key="4">
    <source>
        <dbReference type="Proteomes" id="UP000033588"/>
    </source>
</evidence>
<dbReference type="AlphaFoldDB" id="A0A0F4TQW5"/>
<evidence type="ECO:0000313" key="5">
    <source>
        <dbReference type="Proteomes" id="UP000325723"/>
    </source>
</evidence>
<dbReference type="Proteomes" id="UP000325723">
    <property type="component" value="Unassembled WGS sequence"/>
</dbReference>
<proteinExistence type="predicted"/>
<feature type="domain" description="IrrE N-terminal-like" evidence="1">
    <location>
        <begin position="148"/>
        <end position="241"/>
    </location>
</feature>
<comment type="caution">
    <text evidence="2">The sequence shown here is derived from an EMBL/GenBank/DDBJ whole genome shotgun (WGS) entry which is preliminary data.</text>
</comment>
<reference evidence="3 5" key="2">
    <citation type="submission" date="2019-09" db="EMBL/GenBank/DDBJ databases">
        <authorList>
            <person name="Chandra G."/>
            <person name="Truman W A."/>
        </authorList>
    </citation>
    <scope>NUCLEOTIDE SEQUENCE [LARGE SCALE GENOMIC DNA]</scope>
    <source>
        <strain evidence="3">PS900</strain>
    </source>
</reference>
<name>A0A0F4TQW5_PSEFL</name>
<sequence length="346" mass="38021">MHDAKTPITVKSAFESLQAAGYPRAYVTRLLPDWWDNSLLKTSAGAFQFALILKQRLGLDVNFGQDGNLAIDPRAAHANFKHLAGTNAEELNVAASLGIALARLAVFATNVPYIQLPADPAAIYAKIREMSGRPTVDFEGLLDLCWLHGIPVLFLKEMPRNTKRMTGMAVMVDGRPAILLGFNYAQHSKQLFVLAHELAHIVCGHVQDNDVLVDEDIADVSEGLEGRAQVRRDDQEREADAFSLNLIRNCRMDIIGHMPRLVGSAAVLAAEASRLGREAGVDYGHLILSYAKERDDWMRANQALNFIEQPVSAISLLQGRFMRNAALAAISEESTEHLLSMQGIKG</sequence>